<keyword evidence="2" id="KW-0812">Transmembrane</keyword>
<keyword evidence="4" id="KW-1185">Reference proteome</keyword>
<dbReference type="OrthoDB" id="5086768at2759"/>
<feature type="region of interest" description="Disordered" evidence="1">
    <location>
        <begin position="214"/>
        <end position="234"/>
    </location>
</feature>
<dbReference type="EMBL" id="JAGIXG020000028">
    <property type="protein sequence ID" value="KAI6780809.1"/>
    <property type="molecule type" value="Genomic_DNA"/>
</dbReference>
<gene>
    <name evidence="3" type="ORF">J7T54_001117</name>
</gene>
<proteinExistence type="predicted"/>
<reference evidence="3" key="2">
    <citation type="submission" date="2022-07" db="EMBL/GenBank/DDBJ databases">
        <authorList>
            <person name="Goncalves M.F.M."/>
            <person name="Hilario S."/>
            <person name="Van De Peer Y."/>
            <person name="Esteves A.C."/>
            <person name="Alves A."/>
        </authorList>
    </citation>
    <scope>NUCLEOTIDE SEQUENCE</scope>
    <source>
        <strain evidence="3">MUM 19.33</strain>
    </source>
</reference>
<dbReference type="Proteomes" id="UP001055219">
    <property type="component" value="Unassembled WGS sequence"/>
</dbReference>
<evidence type="ECO:0000256" key="1">
    <source>
        <dbReference type="SAM" id="MobiDB-lite"/>
    </source>
</evidence>
<comment type="caution">
    <text evidence="3">The sequence shown here is derived from an EMBL/GenBank/DDBJ whole genome shotgun (WGS) entry which is preliminary data.</text>
</comment>
<keyword evidence="2" id="KW-0472">Membrane</keyword>
<name>A0A9P9Y0P9_9HYPO</name>
<evidence type="ECO:0000313" key="4">
    <source>
        <dbReference type="Proteomes" id="UP001055219"/>
    </source>
</evidence>
<sequence length="311" mass="32455">MALLASSAILEARGFGVAPPAPTVGPPPLGARQEAFMETCAWYPLTSSGSDWDAIMCEEPCTTSDGKFGCSFIPQTCQDSTDPLCAASATYDPAVTCCESDYPFCVTGFLTSGVDTLTAFRCGRGELSGVASLYLSPEITSAFTSTTTTTTEEESKPKTITKVVAETSQTETPDDGGSPPIGAIVGGTIGGVALILLVAFAIWFIRFQRGRSADSAAKSTPSMEPYRQPEYAGNQPSYAVSPTQGHQSGYYAPSTQSYEPQGYAGAPVGYASTAPGCPPPGQSMMTQMDPVVELPGYSGYSVPQELSSHGR</sequence>
<protein>
    <submittedName>
        <fullName evidence="3">Uncharacterized protein</fullName>
    </submittedName>
</protein>
<reference evidence="3" key="1">
    <citation type="journal article" date="2021" name="J Fungi (Basel)">
        <title>Genomic and Metabolomic Analyses of the Marine Fungus Emericellopsis cladophorae: Insights into Saltwater Adaptability Mechanisms and Its Biosynthetic Potential.</title>
        <authorList>
            <person name="Goncalves M.F.M."/>
            <person name="Hilario S."/>
            <person name="Van de Peer Y."/>
            <person name="Esteves A.C."/>
            <person name="Alves A."/>
        </authorList>
    </citation>
    <scope>NUCLEOTIDE SEQUENCE</scope>
    <source>
        <strain evidence="3">MUM 19.33</strain>
    </source>
</reference>
<dbReference type="RefSeq" id="XP_051361665.1">
    <property type="nucleotide sequence ID" value="XM_051507173.1"/>
</dbReference>
<keyword evidence="2" id="KW-1133">Transmembrane helix</keyword>
<organism evidence="3 4">
    <name type="scientific">Emericellopsis cladophorae</name>
    <dbReference type="NCBI Taxonomy" id="2686198"/>
    <lineage>
        <taxon>Eukaryota</taxon>
        <taxon>Fungi</taxon>
        <taxon>Dikarya</taxon>
        <taxon>Ascomycota</taxon>
        <taxon>Pezizomycotina</taxon>
        <taxon>Sordariomycetes</taxon>
        <taxon>Hypocreomycetidae</taxon>
        <taxon>Hypocreales</taxon>
        <taxon>Bionectriaceae</taxon>
        <taxon>Emericellopsis</taxon>
    </lineage>
</organism>
<evidence type="ECO:0000313" key="3">
    <source>
        <dbReference type="EMBL" id="KAI6780809.1"/>
    </source>
</evidence>
<feature type="transmembrane region" description="Helical" evidence="2">
    <location>
        <begin position="181"/>
        <end position="205"/>
    </location>
</feature>
<evidence type="ECO:0000256" key="2">
    <source>
        <dbReference type="SAM" id="Phobius"/>
    </source>
</evidence>
<accession>A0A9P9Y0P9</accession>
<dbReference type="GeneID" id="75827636"/>
<dbReference type="AlphaFoldDB" id="A0A9P9Y0P9"/>